<dbReference type="AlphaFoldDB" id="A0A239FD64"/>
<dbReference type="SFLD" id="SFLDG00358">
    <property type="entry name" value="Main_(cytGST)"/>
    <property type="match status" value="1"/>
</dbReference>
<dbReference type="OrthoDB" id="9782992at2"/>
<dbReference type="Proteomes" id="UP000198281">
    <property type="component" value="Unassembled WGS sequence"/>
</dbReference>
<dbReference type="PANTHER" id="PTHR44051">
    <property type="entry name" value="GLUTATHIONE S-TRANSFERASE-RELATED"/>
    <property type="match status" value="1"/>
</dbReference>
<dbReference type="Gene3D" id="1.20.1050.10">
    <property type="match status" value="1"/>
</dbReference>
<sequence>MLRLHFHPFSSFCQKVLIALYERDIAFAPQIVDLGNGDQRAALAALWPMIKFPLLEDEGAKQALPESTIIIEHLDAIGPAAPLVPKAGPVALEARLMDRLFDHFVELPMQKIVGDRLRPADAHDPHGVADARATLDKAYAMFEARLAGRAWAAGDGFTLADCAAAPALFYADWVHPFRAGHPVLAAYFDRLLARPSFARAVDEARPYRAFFPGGAPPG</sequence>
<organism evidence="3 4">
    <name type="scientific">Edaphosphingomonas laterariae</name>
    <dbReference type="NCBI Taxonomy" id="861865"/>
    <lineage>
        <taxon>Bacteria</taxon>
        <taxon>Pseudomonadati</taxon>
        <taxon>Pseudomonadota</taxon>
        <taxon>Alphaproteobacteria</taxon>
        <taxon>Sphingomonadales</taxon>
        <taxon>Rhizorhabdaceae</taxon>
        <taxon>Edaphosphingomonas</taxon>
    </lineage>
</organism>
<feature type="domain" description="GST N-terminal" evidence="1">
    <location>
        <begin position="1"/>
        <end position="82"/>
    </location>
</feature>
<dbReference type="PROSITE" id="PS50405">
    <property type="entry name" value="GST_CTER"/>
    <property type="match status" value="1"/>
</dbReference>
<dbReference type="CDD" id="cd00570">
    <property type="entry name" value="GST_N_family"/>
    <property type="match status" value="1"/>
</dbReference>
<dbReference type="PANTHER" id="PTHR44051:SF8">
    <property type="entry name" value="GLUTATHIONE S-TRANSFERASE GSTA"/>
    <property type="match status" value="1"/>
</dbReference>
<dbReference type="InterPro" id="IPR010987">
    <property type="entry name" value="Glutathione-S-Trfase_C-like"/>
</dbReference>
<evidence type="ECO:0000313" key="3">
    <source>
        <dbReference type="EMBL" id="SNS54233.1"/>
    </source>
</evidence>
<dbReference type="InterPro" id="IPR036249">
    <property type="entry name" value="Thioredoxin-like_sf"/>
</dbReference>
<name>A0A239FD64_9SPHN</name>
<evidence type="ECO:0000259" key="1">
    <source>
        <dbReference type="PROSITE" id="PS50404"/>
    </source>
</evidence>
<feature type="domain" description="GST C-terminal" evidence="2">
    <location>
        <begin position="91"/>
        <end position="210"/>
    </location>
</feature>
<keyword evidence="3" id="KW-0808">Transferase</keyword>
<proteinExistence type="predicted"/>
<accession>A0A239FD64</accession>
<dbReference type="InterPro" id="IPR036282">
    <property type="entry name" value="Glutathione-S-Trfase_C_sf"/>
</dbReference>
<dbReference type="EMBL" id="FZOS01000008">
    <property type="protein sequence ID" value="SNS54233.1"/>
    <property type="molecule type" value="Genomic_DNA"/>
</dbReference>
<dbReference type="Pfam" id="PF13410">
    <property type="entry name" value="GST_C_2"/>
    <property type="match status" value="1"/>
</dbReference>
<dbReference type="SUPFAM" id="SSF52833">
    <property type="entry name" value="Thioredoxin-like"/>
    <property type="match status" value="1"/>
</dbReference>
<dbReference type="PROSITE" id="PS50404">
    <property type="entry name" value="GST_NTER"/>
    <property type="match status" value="1"/>
</dbReference>
<keyword evidence="4" id="KW-1185">Reference proteome</keyword>
<evidence type="ECO:0000313" key="4">
    <source>
        <dbReference type="Proteomes" id="UP000198281"/>
    </source>
</evidence>
<dbReference type="SFLD" id="SFLDS00019">
    <property type="entry name" value="Glutathione_Transferase_(cytos"/>
    <property type="match status" value="1"/>
</dbReference>
<dbReference type="GO" id="GO:0016740">
    <property type="term" value="F:transferase activity"/>
    <property type="evidence" value="ECO:0007669"/>
    <property type="project" value="UniProtKB-KW"/>
</dbReference>
<dbReference type="Pfam" id="PF13417">
    <property type="entry name" value="GST_N_3"/>
    <property type="match status" value="1"/>
</dbReference>
<evidence type="ECO:0000259" key="2">
    <source>
        <dbReference type="PROSITE" id="PS50405"/>
    </source>
</evidence>
<dbReference type="Gene3D" id="3.40.30.10">
    <property type="entry name" value="Glutaredoxin"/>
    <property type="match status" value="1"/>
</dbReference>
<dbReference type="SUPFAM" id="SSF47616">
    <property type="entry name" value="GST C-terminal domain-like"/>
    <property type="match status" value="1"/>
</dbReference>
<dbReference type="RefSeq" id="WP_089219441.1">
    <property type="nucleotide sequence ID" value="NZ_FZOS01000008.1"/>
</dbReference>
<dbReference type="InterPro" id="IPR004045">
    <property type="entry name" value="Glutathione_S-Trfase_N"/>
</dbReference>
<protein>
    <submittedName>
        <fullName evidence="3">Glutathione S-transferase</fullName>
    </submittedName>
</protein>
<reference evidence="4" key="1">
    <citation type="submission" date="2017-06" db="EMBL/GenBank/DDBJ databases">
        <authorList>
            <person name="Varghese N."/>
            <person name="Submissions S."/>
        </authorList>
    </citation>
    <scope>NUCLEOTIDE SEQUENCE [LARGE SCALE GENOMIC DNA]</scope>
    <source>
        <strain evidence="4">LNB2</strain>
    </source>
</reference>
<dbReference type="InterPro" id="IPR040079">
    <property type="entry name" value="Glutathione_S-Trfase"/>
</dbReference>
<gene>
    <name evidence="3" type="ORF">SAMN06295912_108163</name>
</gene>